<dbReference type="AlphaFoldDB" id="A0A0V0RWZ2"/>
<sequence length="75" mass="8399">MRRDTMQENSWGLSYFSVLVQDKKGCKGGVTTNLDVTAVIRRTPHGDDCPVDEHTKKGHFKKGECGRTKDHPAIL</sequence>
<organism evidence="2 3">
    <name type="scientific">Trichinella nelsoni</name>
    <dbReference type="NCBI Taxonomy" id="6336"/>
    <lineage>
        <taxon>Eukaryota</taxon>
        <taxon>Metazoa</taxon>
        <taxon>Ecdysozoa</taxon>
        <taxon>Nematoda</taxon>
        <taxon>Enoplea</taxon>
        <taxon>Dorylaimia</taxon>
        <taxon>Trichinellida</taxon>
        <taxon>Trichinellidae</taxon>
        <taxon>Trichinella</taxon>
    </lineage>
</organism>
<comment type="caution">
    <text evidence="2">The sequence shown here is derived from an EMBL/GenBank/DDBJ whole genome shotgun (WGS) entry which is preliminary data.</text>
</comment>
<proteinExistence type="predicted"/>
<evidence type="ECO:0000256" key="1">
    <source>
        <dbReference type="SAM" id="MobiDB-lite"/>
    </source>
</evidence>
<dbReference type="EMBL" id="JYDL01000068">
    <property type="protein sequence ID" value="KRX18773.1"/>
    <property type="molecule type" value="Genomic_DNA"/>
</dbReference>
<gene>
    <name evidence="2" type="ORF">T07_8499</name>
</gene>
<feature type="region of interest" description="Disordered" evidence="1">
    <location>
        <begin position="44"/>
        <end position="75"/>
    </location>
</feature>
<dbReference type="OrthoDB" id="5931705at2759"/>
<keyword evidence="3" id="KW-1185">Reference proteome</keyword>
<dbReference type="Proteomes" id="UP000054630">
    <property type="component" value="Unassembled WGS sequence"/>
</dbReference>
<protein>
    <submittedName>
        <fullName evidence="2">Uncharacterized protein</fullName>
    </submittedName>
</protein>
<evidence type="ECO:0000313" key="3">
    <source>
        <dbReference type="Proteomes" id="UP000054630"/>
    </source>
</evidence>
<accession>A0A0V0RWZ2</accession>
<reference evidence="2 3" key="1">
    <citation type="submission" date="2015-01" db="EMBL/GenBank/DDBJ databases">
        <title>Evolution of Trichinella species and genotypes.</title>
        <authorList>
            <person name="Korhonen P.K."/>
            <person name="Edoardo P."/>
            <person name="Giuseppe L.R."/>
            <person name="Gasser R.B."/>
        </authorList>
    </citation>
    <scope>NUCLEOTIDE SEQUENCE [LARGE SCALE GENOMIC DNA]</scope>
    <source>
        <strain evidence="2">ISS37</strain>
    </source>
</reference>
<evidence type="ECO:0000313" key="2">
    <source>
        <dbReference type="EMBL" id="KRX18773.1"/>
    </source>
</evidence>
<name>A0A0V0RWZ2_9BILA</name>